<name>A0A4C1SKC2_EUMVA</name>
<organism evidence="1 2">
    <name type="scientific">Eumeta variegata</name>
    <name type="common">Bagworm moth</name>
    <name type="synonym">Eumeta japonica</name>
    <dbReference type="NCBI Taxonomy" id="151549"/>
    <lineage>
        <taxon>Eukaryota</taxon>
        <taxon>Metazoa</taxon>
        <taxon>Ecdysozoa</taxon>
        <taxon>Arthropoda</taxon>
        <taxon>Hexapoda</taxon>
        <taxon>Insecta</taxon>
        <taxon>Pterygota</taxon>
        <taxon>Neoptera</taxon>
        <taxon>Endopterygota</taxon>
        <taxon>Lepidoptera</taxon>
        <taxon>Glossata</taxon>
        <taxon>Ditrysia</taxon>
        <taxon>Tineoidea</taxon>
        <taxon>Psychidae</taxon>
        <taxon>Oiketicinae</taxon>
        <taxon>Eumeta</taxon>
    </lineage>
</organism>
<protein>
    <submittedName>
        <fullName evidence="1">Uncharacterized protein</fullName>
    </submittedName>
</protein>
<evidence type="ECO:0000313" key="2">
    <source>
        <dbReference type="Proteomes" id="UP000299102"/>
    </source>
</evidence>
<dbReference type="EMBL" id="BGZK01010282">
    <property type="protein sequence ID" value="GBP01777.1"/>
    <property type="molecule type" value="Genomic_DNA"/>
</dbReference>
<dbReference type="AlphaFoldDB" id="A0A4C1SKC2"/>
<keyword evidence="2" id="KW-1185">Reference proteome</keyword>
<evidence type="ECO:0000313" key="1">
    <source>
        <dbReference type="EMBL" id="GBP01777.1"/>
    </source>
</evidence>
<accession>A0A4C1SKC2</accession>
<proteinExistence type="predicted"/>
<reference evidence="1 2" key="1">
    <citation type="journal article" date="2019" name="Commun. Biol.">
        <title>The bagworm genome reveals a unique fibroin gene that provides high tensile strength.</title>
        <authorList>
            <person name="Kono N."/>
            <person name="Nakamura H."/>
            <person name="Ohtoshi R."/>
            <person name="Tomita M."/>
            <person name="Numata K."/>
            <person name="Arakawa K."/>
        </authorList>
    </citation>
    <scope>NUCLEOTIDE SEQUENCE [LARGE SCALE GENOMIC DNA]</scope>
</reference>
<dbReference type="Proteomes" id="UP000299102">
    <property type="component" value="Unassembled WGS sequence"/>
</dbReference>
<sequence length="87" mass="9897">MEPTRLSGITGSWKLVQGFYGGYRRENRTFTGHNPITGHMLEEIGEQRNNLFILVVELSPNNELKPSIFCETVQLSLEIGDDKMLKT</sequence>
<gene>
    <name evidence="1" type="ORF">EVAR_71872_1</name>
</gene>
<comment type="caution">
    <text evidence="1">The sequence shown here is derived from an EMBL/GenBank/DDBJ whole genome shotgun (WGS) entry which is preliminary data.</text>
</comment>